<evidence type="ECO:0000256" key="2">
    <source>
        <dbReference type="ARBA" id="ARBA00006991"/>
    </source>
</evidence>
<evidence type="ECO:0000256" key="7">
    <source>
        <dbReference type="ARBA" id="ARBA00023015"/>
    </source>
</evidence>
<dbReference type="FunFam" id="3.30.160.60:FF:000072">
    <property type="entry name" value="zinc finger protein 143 isoform X1"/>
    <property type="match status" value="1"/>
</dbReference>
<evidence type="ECO:0000256" key="1">
    <source>
        <dbReference type="ARBA" id="ARBA00004123"/>
    </source>
</evidence>
<feature type="domain" description="C2H2-type" evidence="13">
    <location>
        <begin position="112"/>
        <end position="141"/>
    </location>
</feature>
<proteinExistence type="inferred from homology"/>
<keyword evidence="9" id="KW-0804">Transcription</keyword>
<comment type="similarity">
    <text evidence="2">Belongs to the krueppel C2H2-type zinc-finger protein family.</text>
</comment>
<evidence type="ECO:0000259" key="13">
    <source>
        <dbReference type="PROSITE" id="PS50157"/>
    </source>
</evidence>
<dbReference type="OrthoDB" id="654211at2759"/>
<protein>
    <recommendedName>
        <fullName evidence="13">C2H2-type domain-containing protein</fullName>
    </recommendedName>
</protein>
<evidence type="ECO:0000256" key="8">
    <source>
        <dbReference type="ARBA" id="ARBA00023125"/>
    </source>
</evidence>
<dbReference type="InterPro" id="IPR013087">
    <property type="entry name" value="Znf_C2H2_type"/>
</dbReference>
<dbReference type="PANTHER" id="PTHR14003">
    <property type="entry name" value="TRANSCRIPTIONAL REPRESSOR PROTEIN YY"/>
    <property type="match status" value="1"/>
</dbReference>
<dbReference type="Proteomes" id="UP001149813">
    <property type="component" value="Unassembled WGS sequence"/>
</dbReference>
<dbReference type="PROSITE" id="PS50157">
    <property type="entry name" value="ZINC_FINGER_C2H2_2"/>
    <property type="match status" value="4"/>
</dbReference>
<dbReference type="SMART" id="SM00355">
    <property type="entry name" value="ZnF_C2H2"/>
    <property type="match status" value="4"/>
</dbReference>
<feature type="region of interest" description="Disordered" evidence="12">
    <location>
        <begin position="130"/>
        <end position="194"/>
    </location>
</feature>
<name>A0A9W8CPA3_9FUNG</name>
<evidence type="ECO:0000256" key="3">
    <source>
        <dbReference type="ARBA" id="ARBA00022723"/>
    </source>
</evidence>
<keyword evidence="6" id="KW-0862">Zinc</keyword>
<comment type="subcellular location">
    <subcellularLocation>
        <location evidence="1">Nucleus</location>
    </subcellularLocation>
</comment>
<dbReference type="Pfam" id="PF00096">
    <property type="entry name" value="zf-C2H2"/>
    <property type="match status" value="4"/>
</dbReference>
<dbReference type="InterPro" id="IPR036236">
    <property type="entry name" value="Znf_C2H2_sf"/>
</dbReference>
<dbReference type="EMBL" id="JANBOJ010000761">
    <property type="protein sequence ID" value="KAJ1718632.1"/>
    <property type="molecule type" value="Genomic_DNA"/>
</dbReference>
<dbReference type="PROSITE" id="PS00028">
    <property type="entry name" value="ZINC_FINGER_C2H2_1"/>
    <property type="match status" value="4"/>
</dbReference>
<evidence type="ECO:0000256" key="11">
    <source>
        <dbReference type="PROSITE-ProRule" id="PRU00042"/>
    </source>
</evidence>
<evidence type="ECO:0000256" key="5">
    <source>
        <dbReference type="ARBA" id="ARBA00022771"/>
    </source>
</evidence>
<keyword evidence="4" id="KW-0677">Repeat</keyword>
<accession>A0A9W8CPA3</accession>
<dbReference type="GO" id="GO:0031519">
    <property type="term" value="C:PcG protein complex"/>
    <property type="evidence" value="ECO:0007669"/>
    <property type="project" value="TreeGrafter"/>
</dbReference>
<dbReference type="GO" id="GO:0000978">
    <property type="term" value="F:RNA polymerase II cis-regulatory region sequence-specific DNA binding"/>
    <property type="evidence" value="ECO:0007669"/>
    <property type="project" value="TreeGrafter"/>
</dbReference>
<feature type="compositionally biased region" description="Low complexity" evidence="12">
    <location>
        <begin position="150"/>
        <end position="159"/>
    </location>
</feature>
<dbReference type="GO" id="GO:0005667">
    <property type="term" value="C:transcription regulator complex"/>
    <property type="evidence" value="ECO:0007669"/>
    <property type="project" value="TreeGrafter"/>
</dbReference>
<feature type="domain" description="C2H2-type" evidence="13">
    <location>
        <begin position="54"/>
        <end position="83"/>
    </location>
</feature>
<evidence type="ECO:0000256" key="6">
    <source>
        <dbReference type="ARBA" id="ARBA00022833"/>
    </source>
</evidence>
<keyword evidence="15" id="KW-1185">Reference proteome</keyword>
<feature type="domain" description="C2H2-type" evidence="13">
    <location>
        <begin position="24"/>
        <end position="53"/>
    </location>
</feature>
<dbReference type="GO" id="GO:0008270">
    <property type="term" value="F:zinc ion binding"/>
    <property type="evidence" value="ECO:0007669"/>
    <property type="project" value="UniProtKB-KW"/>
</dbReference>
<dbReference type="GO" id="GO:0000785">
    <property type="term" value="C:chromatin"/>
    <property type="evidence" value="ECO:0007669"/>
    <property type="project" value="TreeGrafter"/>
</dbReference>
<comment type="caution">
    <text evidence="14">The sequence shown here is derived from an EMBL/GenBank/DDBJ whole genome shotgun (WGS) entry which is preliminary data.</text>
</comment>
<reference evidence="14" key="1">
    <citation type="submission" date="2022-07" db="EMBL/GenBank/DDBJ databases">
        <title>Phylogenomic reconstructions and comparative analyses of Kickxellomycotina fungi.</title>
        <authorList>
            <person name="Reynolds N.K."/>
            <person name="Stajich J.E."/>
            <person name="Barry K."/>
            <person name="Grigoriev I.V."/>
            <person name="Crous P."/>
            <person name="Smith M.E."/>
        </authorList>
    </citation>
    <scope>NUCLEOTIDE SEQUENCE</scope>
    <source>
        <strain evidence="14">NBRC 32514</strain>
    </source>
</reference>
<evidence type="ECO:0000256" key="9">
    <source>
        <dbReference type="ARBA" id="ARBA00023163"/>
    </source>
</evidence>
<organism evidence="14 15">
    <name type="scientific">Coemansia erecta</name>
    <dbReference type="NCBI Taxonomy" id="147472"/>
    <lineage>
        <taxon>Eukaryota</taxon>
        <taxon>Fungi</taxon>
        <taxon>Fungi incertae sedis</taxon>
        <taxon>Zoopagomycota</taxon>
        <taxon>Kickxellomycotina</taxon>
        <taxon>Kickxellomycetes</taxon>
        <taxon>Kickxellales</taxon>
        <taxon>Kickxellaceae</taxon>
        <taxon>Coemansia</taxon>
    </lineage>
</organism>
<gene>
    <name evidence="14" type="ORF">LPJ53_006409</name>
</gene>
<dbReference type="SUPFAM" id="SSF57667">
    <property type="entry name" value="beta-beta-alpha zinc fingers"/>
    <property type="match status" value="2"/>
</dbReference>
<keyword evidence="10" id="KW-0539">Nucleus</keyword>
<evidence type="ECO:0000256" key="10">
    <source>
        <dbReference type="ARBA" id="ARBA00023242"/>
    </source>
</evidence>
<evidence type="ECO:0000256" key="4">
    <source>
        <dbReference type="ARBA" id="ARBA00022737"/>
    </source>
</evidence>
<dbReference type="AlphaFoldDB" id="A0A9W8CPA3"/>
<keyword evidence="7" id="KW-0805">Transcription regulation</keyword>
<dbReference type="FunFam" id="3.30.160.60:FF:000125">
    <property type="entry name" value="Putative zinc finger protein 143"/>
    <property type="match status" value="2"/>
</dbReference>
<evidence type="ECO:0000313" key="14">
    <source>
        <dbReference type="EMBL" id="KAJ1718632.1"/>
    </source>
</evidence>
<keyword evidence="5 11" id="KW-0863">Zinc-finger</keyword>
<evidence type="ECO:0000313" key="15">
    <source>
        <dbReference type="Proteomes" id="UP001149813"/>
    </source>
</evidence>
<evidence type="ECO:0000256" key="12">
    <source>
        <dbReference type="SAM" id="MobiDB-lite"/>
    </source>
</evidence>
<feature type="region of interest" description="Disordered" evidence="12">
    <location>
        <begin position="223"/>
        <end position="243"/>
    </location>
</feature>
<feature type="compositionally biased region" description="Low complexity" evidence="12">
    <location>
        <begin position="168"/>
        <end position="185"/>
    </location>
</feature>
<dbReference type="Gene3D" id="3.30.160.60">
    <property type="entry name" value="Classic Zinc Finger"/>
    <property type="match status" value="4"/>
</dbReference>
<dbReference type="FunFam" id="3.30.160.60:FF:000931">
    <property type="entry name" value="zinc finger protein 697"/>
    <property type="match status" value="1"/>
</dbReference>
<sequence>MDVGALLDSHTHTHAHAHSPAKGFQCSWADCDRSFARKSDLVRHFRIHTGVKPFECPWDGCDKRFIQRSALKVHFRTHSGERPHTCESCDRSFSDSSSLARHRRTHTGVRPYGCDHPGCAKRFTRKTSLRKHMLTHSTDYTRTRRPRANSSSSGSSVVGARAESADCSETASSLPSSATASPVLSNASPAHSQASSPLLSVKYLTSPTQQYDHSHRFHVRQQYPPATERDGSSSPSSTVYGGSPLMHGVQGAVLPPISALFN</sequence>
<feature type="domain" description="C2H2-type" evidence="13">
    <location>
        <begin position="84"/>
        <end position="111"/>
    </location>
</feature>
<keyword evidence="8" id="KW-0238">DNA-binding</keyword>
<dbReference type="PANTHER" id="PTHR14003:SF23">
    <property type="entry name" value="ZINC FINGER PROTEIN 143"/>
    <property type="match status" value="1"/>
</dbReference>
<keyword evidence="3" id="KW-0479">Metal-binding</keyword>
<dbReference type="GO" id="GO:0000981">
    <property type="term" value="F:DNA-binding transcription factor activity, RNA polymerase II-specific"/>
    <property type="evidence" value="ECO:0007669"/>
    <property type="project" value="UniProtKB-ARBA"/>
</dbReference>
<feature type="compositionally biased region" description="Low complexity" evidence="12">
    <location>
        <begin position="232"/>
        <end position="243"/>
    </location>
</feature>